<proteinExistence type="predicted"/>
<evidence type="ECO:0000313" key="1">
    <source>
        <dbReference type="Proteomes" id="UP000887580"/>
    </source>
</evidence>
<name>A0AC35FAZ5_9BILA</name>
<sequence>MRRYKREYSESASEADRAEDEASQPRLQRRRQENDENRVNGYASSNEDDENQVPGVEEDVENLPSTSVSRRLQRRRSVEVADLSRTVESIDIEDVVVAGQVKEIELENFMCHANLKMRFDTDKFNCFYIVGPNGSGKSAIFAGLNIGLGGKGRSNNRGNSISSYIKEGEASAKIRVHLSNIGANRLTAYDDEIIIERIIRQSSSTYSLKSMDKHGKQRIVSTAKKDLDNILKRFSIELENPLCWLSQDRAREFLQEMKPNKLYEIFMITSELCIVNAHHTTTAEHLEDMQKILDNWKEKQKEMKQNFDKLKQIAEATGKIRKCERELSKLNWIALWIPMKNNVGKVESIEKAVDALQKDIEKCQKKIEGRDAEAIELRQSMETMQIRYDAIATDIAKKRAEIQQWKRVQNDDSFKSRQIANRVAACKTKLKSHDYEIREANKLLESVLGRADRDIIGEKAELQRKVDEAQHLLEQLKEQRNALNQQKLAVESERNEMFENLQDCDANIRTYRNEITKIERNQRERERIAKDQMA</sequence>
<evidence type="ECO:0000313" key="2">
    <source>
        <dbReference type="WBParaSite" id="PS1159_v2.g15770.t1"/>
    </source>
</evidence>
<dbReference type="WBParaSite" id="PS1159_v2.g15770.t1">
    <property type="protein sequence ID" value="PS1159_v2.g15770.t1"/>
    <property type="gene ID" value="PS1159_v2.g15770"/>
</dbReference>
<organism evidence="1 2">
    <name type="scientific">Panagrolaimus sp. PS1159</name>
    <dbReference type="NCBI Taxonomy" id="55785"/>
    <lineage>
        <taxon>Eukaryota</taxon>
        <taxon>Metazoa</taxon>
        <taxon>Ecdysozoa</taxon>
        <taxon>Nematoda</taxon>
        <taxon>Chromadorea</taxon>
        <taxon>Rhabditida</taxon>
        <taxon>Tylenchina</taxon>
        <taxon>Panagrolaimomorpha</taxon>
        <taxon>Panagrolaimoidea</taxon>
        <taxon>Panagrolaimidae</taxon>
        <taxon>Panagrolaimus</taxon>
    </lineage>
</organism>
<protein>
    <submittedName>
        <fullName evidence="2">Rad50/SbcC-type AAA domain-containing protein</fullName>
    </submittedName>
</protein>
<reference evidence="2" key="1">
    <citation type="submission" date="2022-11" db="UniProtKB">
        <authorList>
            <consortium name="WormBaseParasite"/>
        </authorList>
    </citation>
    <scope>IDENTIFICATION</scope>
</reference>
<accession>A0AC35FAZ5</accession>
<dbReference type="Proteomes" id="UP000887580">
    <property type="component" value="Unplaced"/>
</dbReference>